<evidence type="ECO:0000256" key="1">
    <source>
        <dbReference type="ARBA" id="ARBA00010641"/>
    </source>
</evidence>
<feature type="domain" description="RNA polymerase sigma factor 70 region 4 type 2" evidence="5">
    <location>
        <begin position="123"/>
        <end position="175"/>
    </location>
</feature>
<dbReference type="AlphaFoldDB" id="A0A6P1W7J3"/>
<gene>
    <name evidence="6" type="ORF">GJR95_16095</name>
</gene>
<proteinExistence type="inferred from homology"/>
<comment type="similarity">
    <text evidence="1">Belongs to the sigma-70 factor family. ECF subfamily.</text>
</comment>
<keyword evidence="4" id="KW-0804">Transcription</keyword>
<protein>
    <submittedName>
        <fullName evidence="6">Sigma-70 family RNA polymerase sigma factor</fullName>
    </submittedName>
</protein>
<dbReference type="InterPro" id="IPR013249">
    <property type="entry name" value="RNA_pol_sigma70_r4_t2"/>
</dbReference>
<dbReference type="Pfam" id="PF08281">
    <property type="entry name" value="Sigma70_r4_2"/>
    <property type="match status" value="1"/>
</dbReference>
<dbReference type="Gene3D" id="1.10.1740.10">
    <property type="match status" value="1"/>
</dbReference>
<evidence type="ECO:0000256" key="4">
    <source>
        <dbReference type="ARBA" id="ARBA00023163"/>
    </source>
</evidence>
<dbReference type="Proteomes" id="UP000464577">
    <property type="component" value="Chromosome"/>
</dbReference>
<organism evidence="6 7">
    <name type="scientific">Spirosoma endbachense</name>
    <dbReference type="NCBI Taxonomy" id="2666025"/>
    <lineage>
        <taxon>Bacteria</taxon>
        <taxon>Pseudomonadati</taxon>
        <taxon>Bacteroidota</taxon>
        <taxon>Cytophagia</taxon>
        <taxon>Cytophagales</taxon>
        <taxon>Cytophagaceae</taxon>
        <taxon>Spirosoma</taxon>
    </lineage>
</organism>
<dbReference type="Gene3D" id="1.10.10.10">
    <property type="entry name" value="Winged helix-like DNA-binding domain superfamily/Winged helix DNA-binding domain"/>
    <property type="match status" value="1"/>
</dbReference>
<name>A0A6P1W7J3_9BACT</name>
<dbReference type="EMBL" id="CP045997">
    <property type="protein sequence ID" value="QHW01324.1"/>
    <property type="molecule type" value="Genomic_DNA"/>
</dbReference>
<dbReference type="InterPro" id="IPR013325">
    <property type="entry name" value="RNA_pol_sigma_r2"/>
</dbReference>
<evidence type="ECO:0000256" key="3">
    <source>
        <dbReference type="ARBA" id="ARBA00023082"/>
    </source>
</evidence>
<evidence type="ECO:0000256" key="2">
    <source>
        <dbReference type="ARBA" id="ARBA00023015"/>
    </source>
</evidence>
<dbReference type="KEGG" id="senf:GJR95_16095"/>
<evidence type="ECO:0000313" key="7">
    <source>
        <dbReference type="Proteomes" id="UP000464577"/>
    </source>
</evidence>
<sequence length="192" mass="22722">MDEKQLWQAFQTGDEEAYTQLYQLHVRAMYRYGISLVAASEAFVLDCVHDVFTEIWVKRTRLSTPDNVRYYLLKALKTRILHLLVRKERPYQSLAEADFEDLWAEPNEIERLEEVAQANTQQERLKRLIAQLPPRQQEAIKLRFIENMDYSQIGEVMDVNKQSAQNLVFRAVEKLRGWIVLGFFTFFNIFLG</sequence>
<keyword evidence="3" id="KW-0731">Sigma factor</keyword>
<reference evidence="6 7" key="1">
    <citation type="submission" date="2019-11" db="EMBL/GenBank/DDBJ databases">
        <title>Spirosoma endbachense sp. nov., isolated from a natural salt meadow.</title>
        <authorList>
            <person name="Rojas J."/>
            <person name="Ambika Manirajan B."/>
            <person name="Ratering S."/>
            <person name="Suarez C."/>
            <person name="Geissler-Plaum R."/>
            <person name="Schnell S."/>
        </authorList>
    </citation>
    <scope>NUCLEOTIDE SEQUENCE [LARGE SCALE GENOMIC DNA]</scope>
    <source>
        <strain evidence="6 7">I-24</strain>
    </source>
</reference>
<keyword evidence="2" id="KW-0805">Transcription regulation</keyword>
<evidence type="ECO:0000259" key="5">
    <source>
        <dbReference type="Pfam" id="PF08281"/>
    </source>
</evidence>
<keyword evidence="7" id="KW-1185">Reference proteome</keyword>
<dbReference type="GO" id="GO:0003677">
    <property type="term" value="F:DNA binding"/>
    <property type="evidence" value="ECO:0007669"/>
    <property type="project" value="InterPro"/>
</dbReference>
<dbReference type="InterPro" id="IPR039425">
    <property type="entry name" value="RNA_pol_sigma-70-like"/>
</dbReference>
<accession>A0A6P1W7J3</accession>
<dbReference type="InterPro" id="IPR013324">
    <property type="entry name" value="RNA_pol_sigma_r3/r4-like"/>
</dbReference>
<dbReference type="GO" id="GO:0006352">
    <property type="term" value="P:DNA-templated transcription initiation"/>
    <property type="evidence" value="ECO:0007669"/>
    <property type="project" value="InterPro"/>
</dbReference>
<dbReference type="InterPro" id="IPR036388">
    <property type="entry name" value="WH-like_DNA-bd_sf"/>
</dbReference>
<dbReference type="NCBIfam" id="TIGR02937">
    <property type="entry name" value="sigma70-ECF"/>
    <property type="match status" value="1"/>
</dbReference>
<dbReference type="GO" id="GO:0016987">
    <property type="term" value="F:sigma factor activity"/>
    <property type="evidence" value="ECO:0007669"/>
    <property type="project" value="UniProtKB-KW"/>
</dbReference>
<evidence type="ECO:0000313" key="6">
    <source>
        <dbReference type="EMBL" id="QHW01324.1"/>
    </source>
</evidence>
<dbReference type="CDD" id="cd06171">
    <property type="entry name" value="Sigma70_r4"/>
    <property type="match status" value="1"/>
</dbReference>
<dbReference type="PANTHER" id="PTHR43133:SF46">
    <property type="entry name" value="RNA POLYMERASE SIGMA-70 FACTOR ECF SUBFAMILY"/>
    <property type="match status" value="1"/>
</dbReference>
<dbReference type="PANTHER" id="PTHR43133">
    <property type="entry name" value="RNA POLYMERASE ECF-TYPE SIGMA FACTO"/>
    <property type="match status" value="1"/>
</dbReference>
<dbReference type="SUPFAM" id="SSF88659">
    <property type="entry name" value="Sigma3 and sigma4 domains of RNA polymerase sigma factors"/>
    <property type="match status" value="1"/>
</dbReference>
<dbReference type="InterPro" id="IPR014284">
    <property type="entry name" value="RNA_pol_sigma-70_dom"/>
</dbReference>
<dbReference type="SUPFAM" id="SSF88946">
    <property type="entry name" value="Sigma2 domain of RNA polymerase sigma factors"/>
    <property type="match status" value="1"/>
</dbReference>